<dbReference type="GO" id="GO:0016811">
    <property type="term" value="F:hydrolase activity, acting on carbon-nitrogen (but not peptide) bonds, in linear amides"/>
    <property type="evidence" value="ECO:0007669"/>
    <property type="project" value="UniProtKB-ARBA"/>
</dbReference>
<evidence type="ECO:0000313" key="3">
    <source>
        <dbReference type="EMBL" id="QNL43925.1"/>
    </source>
</evidence>
<evidence type="ECO:0000259" key="2">
    <source>
        <dbReference type="PROSITE" id="PS50263"/>
    </source>
</evidence>
<evidence type="ECO:0000313" key="4">
    <source>
        <dbReference type="Proteomes" id="UP000515960"/>
    </source>
</evidence>
<keyword evidence="4" id="KW-1185">Reference proteome</keyword>
<evidence type="ECO:0000256" key="1">
    <source>
        <dbReference type="ARBA" id="ARBA00022801"/>
    </source>
</evidence>
<dbReference type="Pfam" id="PF00795">
    <property type="entry name" value="CN_hydrolase"/>
    <property type="match status" value="1"/>
</dbReference>
<dbReference type="InterPro" id="IPR050345">
    <property type="entry name" value="Aliph_Amidase/BUP"/>
</dbReference>
<proteinExistence type="predicted"/>
<reference evidence="3 4" key="1">
    <citation type="submission" date="2020-08" db="EMBL/GenBank/DDBJ databases">
        <authorList>
            <person name="Liu C."/>
            <person name="Sun Q."/>
        </authorList>
    </citation>
    <scope>NUCLEOTIDE SEQUENCE [LARGE SCALE GENOMIC DNA]</scope>
    <source>
        <strain evidence="3 4">NSJ-62</strain>
    </source>
</reference>
<organism evidence="3 4">
    <name type="scientific">Oscillibacter hominis</name>
    <dbReference type="NCBI Taxonomy" id="2763056"/>
    <lineage>
        <taxon>Bacteria</taxon>
        <taxon>Bacillati</taxon>
        <taxon>Bacillota</taxon>
        <taxon>Clostridia</taxon>
        <taxon>Eubacteriales</taxon>
        <taxon>Oscillospiraceae</taxon>
        <taxon>Oscillibacter</taxon>
    </lineage>
</organism>
<dbReference type="Gene3D" id="3.60.110.10">
    <property type="entry name" value="Carbon-nitrogen hydrolase"/>
    <property type="match status" value="1"/>
</dbReference>
<dbReference type="InterPro" id="IPR003010">
    <property type="entry name" value="C-N_Hydrolase"/>
</dbReference>
<dbReference type="PANTHER" id="PTHR43674">
    <property type="entry name" value="NITRILASE C965.09-RELATED"/>
    <property type="match status" value="1"/>
</dbReference>
<gene>
    <name evidence="3" type="ORF">H8790_10780</name>
</gene>
<feature type="domain" description="CN hydrolase" evidence="2">
    <location>
        <begin position="8"/>
        <end position="256"/>
    </location>
</feature>
<dbReference type="EMBL" id="CP060490">
    <property type="protein sequence ID" value="QNL43925.1"/>
    <property type="molecule type" value="Genomic_DNA"/>
</dbReference>
<accession>A0A7G9B2Z4</accession>
<keyword evidence="1" id="KW-0378">Hydrolase</keyword>
<sequence>MEKNQSPARVACVQMDVVQGQVEQNLATARRMVEEACAQGATLMVLPELFNTGCVFDNRAQVFAVAEPVPGGQSTALLLELAKAHGVYIVASLVEQDGPDLFNTAVLAGPEGLVGKFRKLHPCEDEVYWIEPGNLGLPVFHTPIGRIGLLICLDAYYPETFRILAMQGADVICVPFNAGDVKESRHLPDPYYTMASTLCMANALSNHVLVVGTDRVGRTGSVKFAGQSVIADQWGAPIAGPAGNEREEILYADVDLCDSRRKYFHPTNSRLANRRTDVYSADLGYCPEKYRKQ</sequence>
<name>A0A7G9B2Z4_9FIRM</name>
<dbReference type="AlphaFoldDB" id="A0A7G9B2Z4"/>
<dbReference type="KEGG" id="ohi:H8790_10780"/>
<dbReference type="PANTHER" id="PTHR43674:SF2">
    <property type="entry name" value="BETA-UREIDOPROPIONASE"/>
    <property type="match status" value="1"/>
</dbReference>
<protein>
    <submittedName>
        <fullName evidence="3">Hydratase</fullName>
    </submittedName>
</protein>
<dbReference type="InterPro" id="IPR036526">
    <property type="entry name" value="C-N_Hydrolase_sf"/>
</dbReference>
<dbReference type="RefSeq" id="WP_187332505.1">
    <property type="nucleotide sequence ID" value="NZ_CP060490.1"/>
</dbReference>
<dbReference type="PROSITE" id="PS50263">
    <property type="entry name" value="CN_HYDROLASE"/>
    <property type="match status" value="1"/>
</dbReference>
<dbReference type="SUPFAM" id="SSF56317">
    <property type="entry name" value="Carbon-nitrogen hydrolase"/>
    <property type="match status" value="1"/>
</dbReference>
<dbReference type="Proteomes" id="UP000515960">
    <property type="component" value="Chromosome"/>
</dbReference>